<name>A0A919VUC8_9ACTN</name>
<gene>
    <name evidence="1" type="ORF">Aco04nite_46420</name>
</gene>
<evidence type="ECO:0000313" key="1">
    <source>
        <dbReference type="EMBL" id="GIM75640.1"/>
    </source>
</evidence>
<dbReference type="RefSeq" id="WP_212999322.1">
    <property type="nucleotide sequence ID" value="NZ_BAAATW010000013.1"/>
</dbReference>
<comment type="caution">
    <text evidence="1">The sequence shown here is derived from an EMBL/GenBank/DDBJ whole genome shotgun (WGS) entry which is preliminary data.</text>
</comment>
<proteinExistence type="predicted"/>
<dbReference type="Proteomes" id="UP000680865">
    <property type="component" value="Unassembled WGS sequence"/>
</dbReference>
<protein>
    <submittedName>
        <fullName evidence="1">Aminoglycoside phosphotransferase</fullName>
    </submittedName>
</protein>
<dbReference type="SUPFAM" id="SSF56112">
    <property type="entry name" value="Protein kinase-like (PK-like)"/>
    <property type="match status" value="1"/>
</dbReference>
<reference evidence="1" key="1">
    <citation type="submission" date="2021-03" db="EMBL/GenBank/DDBJ databases">
        <title>Whole genome shotgun sequence of Actinoplanes consettensis NBRC 14913.</title>
        <authorList>
            <person name="Komaki H."/>
            <person name="Tamura T."/>
        </authorList>
    </citation>
    <scope>NUCLEOTIDE SEQUENCE</scope>
    <source>
        <strain evidence="1">NBRC 14913</strain>
    </source>
</reference>
<sequence length="331" mass="36384">MTRVFLRPDDVRDLVRDHFGAGRRLVALDRLTGGTKKGVYRLRLDDATSAILYVWSAGENYWPPSETVPDDPFTDASGAALFGANHAALRAAGVRVPDLVMLDRDGRYLDADLALVEDVGGVKLESLMDGNPELAAAPLATLGESLRRMHTTLSPHYGRLAAIELGEAPQARRTEDIIVDRALGHLAAAAPRDARLAGAHDRIVSHVAFLRAAVAPRTTYGLVHGELGPDHVFVTAAGEPVLIDIEGLTYFDVEWEHAFLQLRFGDAYPALRPVDLDPARLELYRYAQVLALIEGPLRIADTDFPDRQWMLDLAEWNITKALRSMADEPEI</sequence>
<keyword evidence="2" id="KW-1185">Reference proteome</keyword>
<dbReference type="EMBL" id="BOQP01000024">
    <property type="protein sequence ID" value="GIM75640.1"/>
    <property type="molecule type" value="Genomic_DNA"/>
</dbReference>
<organism evidence="1 2">
    <name type="scientific">Winogradskya consettensis</name>
    <dbReference type="NCBI Taxonomy" id="113560"/>
    <lineage>
        <taxon>Bacteria</taxon>
        <taxon>Bacillati</taxon>
        <taxon>Actinomycetota</taxon>
        <taxon>Actinomycetes</taxon>
        <taxon>Micromonosporales</taxon>
        <taxon>Micromonosporaceae</taxon>
        <taxon>Winogradskya</taxon>
    </lineage>
</organism>
<evidence type="ECO:0000313" key="2">
    <source>
        <dbReference type="Proteomes" id="UP000680865"/>
    </source>
</evidence>
<dbReference type="InterPro" id="IPR011009">
    <property type="entry name" value="Kinase-like_dom_sf"/>
</dbReference>
<accession>A0A919VUC8</accession>
<dbReference type="AlphaFoldDB" id="A0A919VUC8"/>